<keyword evidence="13" id="KW-0168">Coated pit</keyword>
<dbReference type="SMART" id="SM00179">
    <property type="entry name" value="EGF_CA"/>
    <property type="match status" value="7"/>
</dbReference>
<evidence type="ECO:0000256" key="3">
    <source>
        <dbReference type="ARBA" id="ARBA00022536"/>
    </source>
</evidence>
<dbReference type="Proteomes" id="UP000759131">
    <property type="component" value="Unassembled WGS sequence"/>
</dbReference>
<dbReference type="Pfam" id="PF07645">
    <property type="entry name" value="EGF_CA"/>
    <property type="match status" value="2"/>
</dbReference>
<evidence type="ECO:0000256" key="17">
    <source>
        <dbReference type="PROSITE-ProRule" id="PRU00124"/>
    </source>
</evidence>
<feature type="disulfide bond" evidence="17">
    <location>
        <begin position="2650"/>
        <end position="2662"/>
    </location>
</feature>
<dbReference type="PROSITE" id="PS01209">
    <property type="entry name" value="LDLRA_1"/>
    <property type="match status" value="11"/>
</dbReference>
<dbReference type="PROSITE" id="PS00022">
    <property type="entry name" value="EGF_1"/>
    <property type="match status" value="1"/>
</dbReference>
<dbReference type="CDD" id="cd00112">
    <property type="entry name" value="LDLa"/>
    <property type="match status" value="19"/>
</dbReference>
<dbReference type="GO" id="GO:0006898">
    <property type="term" value="P:receptor-mediated endocytosis"/>
    <property type="evidence" value="ECO:0007669"/>
    <property type="project" value="TreeGrafter"/>
</dbReference>
<dbReference type="SMART" id="SM00181">
    <property type="entry name" value="EGF"/>
    <property type="match status" value="15"/>
</dbReference>
<feature type="repeat" description="LDL-receptor class B" evidence="18">
    <location>
        <begin position="465"/>
        <end position="509"/>
    </location>
</feature>
<dbReference type="FunFam" id="2.120.10.30:FF:000241">
    <property type="entry name" value="Low-density lipoprotein receptor-related protein 6"/>
    <property type="match status" value="3"/>
</dbReference>
<feature type="disulfide bond" evidence="17">
    <location>
        <begin position="2694"/>
        <end position="2706"/>
    </location>
</feature>
<feature type="repeat" description="LDL-receptor class B" evidence="18">
    <location>
        <begin position="3089"/>
        <end position="3131"/>
    </location>
</feature>
<dbReference type="InterPro" id="IPR032485">
    <property type="entry name" value="LRP1-like_beta_prop"/>
</dbReference>
<feature type="disulfide bond" evidence="17">
    <location>
        <begin position="1935"/>
        <end position="1953"/>
    </location>
</feature>
<feature type="repeat" description="LDL-receptor class B" evidence="18">
    <location>
        <begin position="2995"/>
        <end position="3043"/>
    </location>
</feature>
<dbReference type="SMART" id="SM00192">
    <property type="entry name" value="LDLa"/>
    <property type="match status" value="24"/>
</dbReference>
<evidence type="ECO:0000313" key="21">
    <source>
        <dbReference type="EMBL" id="CAD7621096.1"/>
    </source>
</evidence>
<feature type="disulfide bond" evidence="17">
    <location>
        <begin position="1554"/>
        <end position="1566"/>
    </location>
</feature>
<dbReference type="GO" id="GO:0005905">
    <property type="term" value="C:clathrin-coated pit"/>
    <property type="evidence" value="ECO:0007669"/>
    <property type="project" value="UniProtKB-KW"/>
</dbReference>
<dbReference type="InterPro" id="IPR000033">
    <property type="entry name" value="LDLR_classB_rpt"/>
</dbReference>
<feature type="disulfide bond" evidence="17">
    <location>
        <begin position="67"/>
        <end position="82"/>
    </location>
</feature>
<feature type="disulfide bond" evidence="17">
    <location>
        <begin position="2743"/>
        <end position="2761"/>
    </location>
</feature>
<feature type="disulfide bond" evidence="17">
    <location>
        <begin position="1708"/>
        <end position="1720"/>
    </location>
</feature>
<dbReference type="EMBL" id="OC855049">
    <property type="protein sequence ID" value="CAD7621096.1"/>
    <property type="molecule type" value="Genomic_DNA"/>
</dbReference>
<feature type="repeat" description="LDL-receptor class B" evidence="18">
    <location>
        <begin position="1419"/>
        <end position="1460"/>
    </location>
</feature>
<dbReference type="EMBL" id="CAJPIZ010000474">
    <property type="protein sequence ID" value="CAG2101526.1"/>
    <property type="molecule type" value="Genomic_DNA"/>
</dbReference>
<feature type="disulfide bond" evidence="17">
    <location>
        <begin position="2799"/>
        <end position="2814"/>
    </location>
</feature>
<feature type="repeat" description="LDL-receptor class B" evidence="18">
    <location>
        <begin position="745"/>
        <end position="791"/>
    </location>
</feature>
<feature type="repeat" description="LDL-receptor class B" evidence="18">
    <location>
        <begin position="1372"/>
        <end position="1418"/>
    </location>
</feature>
<feature type="disulfide bond" evidence="17">
    <location>
        <begin position="1892"/>
        <end position="1910"/>
    </location>
</feature>
<dbReference type="FunFam" id="4.10.400.10:FF:000005">
    <property type="entry name" value="low-density lipoprotein receptor-related protein 1B"/>
    <property type="match status" value="1"/>
</dbReference>
<dbReference type="Gene3D" id="2.120.10.30">
    <property type="entry name" value="TolB, C-terminal domain"/>
    <property type="match status" value="6"/>
</dbReference>
<feature type="disulfide bond" evidence="17">
    <location>
        <begin position="2669"/>
        <end position="2684"/>
    </location>
</feature>
<feature type="disulfide bond" evidence="17">
    <location>
        <begin position="1759"/>
        <end position="1777"/>
    </location>
</feature>
<feature type="disulfide bond" evidence="17">
    <location>
        <begin position="1752"/>
        <end position="1764"/>
    </location>
</feature>
<dbReference type="InterPro" id="IPR051221">
    <property type="entry name" value="LDLR-related"/>
</dbReference>
<evidence type="ECO:0000256" key="6">
    <source>
        <dbReference type="ARBA" id="ARBA00022729"/>
    </source>
</evidence>
<dbReference type="PRINTS" id="PR00261">
    <property type="entry name" value="LDLRECEPTOR"/>
</dbReference>
<dbReference type="OrthoDB" id="21182at2759"/>
<feature type="disulfide bond" evidence="17">
    <location>
        <begin position="2618"/>
        <end position="2636"/>
    </location>
</feature>
<evidence type="ECO:0000256" key="16">
    <source>
        <dbReference type="PROSITE-ProRule" id="PRU00076"/>
    </source>
</evidence>
<dbReference type="Pfam" id="PF12662">
    <property type="entry name" value="cEGF"/>
    <property type="match status" value="1"/>
</dbReference>
<dbReference type="FunFam" id="4.10.400.10:FF:000011">
    <property type="entry name" value="Low-density lipoprotein receptor-related protein 1"/>
    <property type="match status" value="1"/>
</dbReference>
<dbReference type="PROSITE" id="PS01187">
    <property type="entry name" value="EGF_CA"/>
    <property type="match status" value="3"/>
</dbReference>
<keyword evidence="9 19" id="KW-1133">Transmembrane helix</keyword>
<dbReference type="InterPro" id="IPR023415">
    <property type="entry name" value="LDLR_class-A_CS"/>
</dbReference>
<evidence type="ECO:0000256" key="14">
    <source>
        <dbReference type="ARBA" id="ARBA00023180"/>
    </source>
</evidence>
<keyword evidence="11 16" id="KW-1015">Disulfide bond</keyword>
<dbReference type="SUPFAM" id="SSF57184">
    <property type="entry name" value="Growth factor receptor domain"/>
    <property type="match status" value="2"/>
</dbReference>
<dbReference type="Gene3D" id="2.10.25.10">
    <property type="entry name" value="Laminin"/>
    <property type="match status" value="6"/>
</dbReference>
<feature type="disulfide bond" evidence="17">
    <location>
        <begin position="128"/>
        <end position="140"/>
    </location>
</feature>
<comment type="subcellular location">
    <subcellularLocation>
        <location evidence="15">Membrane</location>
        <location evidence="15">Coated pit</location>
    </subcellularLocation>
    <subcellularLocation>
        <location evidence="1">Membrane</location>
        <topology evidence="1">Single-pass type I membrane protein</topology>
    </subcellularLocation>
</comment>
<gene>
    <name evidence="21" type="ORF">OSB1V03_LOCUS1573</name>
</gene>
<protein>
    <recommendedName>
        <fullName evidence="20">EGF-like domain-containing protein</fullName>
    </recommendedName>
</protein>
<dbReference type="SUPFAM" id="SSF57196">
    <property type="entry name" value="EGF/Laminin"/>
    <property type="match status" value="5"/>
</dbReference>
<keyword evidence="4" id="KW-0254">Endocytosis</keyword>
<feature type="repeat" description="LDL-receptor class B" evidence="18">
    <location>
        <begin position="3044"/>
        <end position="3087"/>
    </location>
</feature>
<dbReference type="InterPro" id="IPR036055">
    <property type="entry name" value="LDL_receptor-like_sf"/>
</dbReference>
<dbReference type="SUPFAM" id="SSF63825">
    <property type="entry name" value="YWTD domain"/>
    <property type="match status" value="6"/>
</dbReference>
<feature type="domain" description="EGF-like" evidence="20">
    <location>
        <begin position="1964"/>
        <end position="2005"/>
    </location>
</feature>
<comment type="similarity">
    <text evidence="2">Belongs to the LDLR family.</text>
</comment>
<feature type="disulfide bond" evidence="17">
    <location>
        <begin position="2381"/>
        <end position="2396"/>
    </location>
</feature>
<evidence type="ECO:0000256" key="19">
    <source>
        <dbReference type="SAM" id="Phobius"/>
    </source>
</evidence>
<dbReference type="FunFam" id="4.10.400.10:FF:000181">
    <property type="entry name" value="Low-density lipoprotein RecePtor related"/>
    <property type="match status" value="1"/>
</dbReference>
<dbReference type="Pfam" id="PF00057">
    <property type="entry name" value="Ldl_recept_a"/>
    <property type="match status" value="21"/>
</dbReference>
<evidence type="ECO:0000256" key="15">
    <source>
        <dbReference type="ARBA" id="ARBA00037878"/>
    </source>
</evidence>
<feature type="domain" description="EGF-like" evidence="20">
    <location>
        <begin position="248"/>
        <end position="286"/>
    </location>
</feature>
<keyword evidence="6" id="KW-0732">Signal</keyword>
<dbReference type="FunFam" id="4.10.400.10:FF:000045">
    <property type="entry name" value="Low-density lipoprotein receptor-related protein 2"/>
    <property type="match status" value="1"/>
</dbReference>
<dbReference type="Pfam" id="PF00058">
    <property type="entry name" value="Ldl_recept_b"/>
    <property type="match status" value="7"/>
</dbReference>
<feature type="disulfide bond" evidence="17">
    <location>
        <begin position="1885"/>
        <end position="1897"/>
    </location>
</feature>
<dbReference type="GO" id="GO:0016324">
    <property type="term" value="C:apical plasma membrane"/>
    <property type="evidence" value="ECO:0007669"/>
    <property type="project" value="TreeGrafter"/>
</dbReference>
<feature type="disulfide bond" evidence="17">
    <location>
        <begin position="1622"/>
        <end position="1634"/>
    </location>
</feature>
<organism evidence="21">
    <name type="scientific">Medioppia subpectinata</name>
    <dbReference type="NCBI Taxonomy" id="1979941"/>
    <lineage>
        <taxon>Eukaryota</taxon>
        <taxon>Metazoa</taxon>
        <taxon>Ecdysozoa</taxon>
        <taxon>Arthropoda</taxon>
        <taxon>Chelicerata</taxon>
        <taxon>Arachnida</taxon>
        <taxon>Acari</taxon>
        <taxon>Acariformes</taxon>
        <taxon>Sarcoptiformes</taxon>
        <taxon>Oribatida</taxon>
        <taxon>Brachypylina</taxon>
        <taxon>Oppioidea</taxon>
        <taxon>Oppiidae</taxon>
        <taxon>Medioppia</taxon>
    </lineage>
</organism>
<feature type="disulfide bond" evidence="17">
    <location>
        <begin position="135"/>
        <end position="153"/>
    </location>
</feature>
<feature type="domain" description="EGF-like" evidence="20">
    <location>
        <begin position="2859"/>
        <end position="2897"/>
    </location>
</feature>
<dbReference type="InterPro" id="IPR049883">
    <property type="entry name" value="NOTCH1_EGF-like"/>
</dbReference>
<feature type="disulfide bond" evidence="17">
    <location>
        <begin position="2630"/>
        <end position="2645"/>
    </location>
</feature>
<feature type="disulfide bond" evidence="17">
    <location>
        <begin position="2701"/>
        <end position="2719"/>
    </location>
</feature>
<evidence type="ECO:0000256" key="10">
    <source>
        <dbReference type="ARBA" id="ARBA00023136"/>
    </source>
</evidence>
<feature type="disulfide bond" evidence="17">
    <location>
        <begin position="1845"/>
        <end position="1857"/>
    </location>
</feature>
<dbReference type="GO" id="GO:0005509">
    <property type="term" value="F:calcium ion binding"/>
    <property type="evidence" value="ECO:0007669"/>
    <property type="project" value="InterPro"/>
</dbReference>
<dbReference type="InterPro" id="IPR011042">
    <property type="entry name" value="6-blade_b-propeller_TolB-like"/>
</dbReference>
<keyword evidence="10 19" id="KW-0472">Membrane</keyword>
<evidence type="ECO:0000256" key="4">
    <source>
        <dbReference type="ARBA" id="ARBA00022583"/>
    </source>
</evidence>
<keyword evidence="12" id="KW-0675">Receptor</keyword>
<feature type="repeat" description="LDL-receptor class B" evidence="18">
    <location>
        <begin position="333"/>
        <end position="375"/>
    </location>
</feature>
<feature type="disulfide bond" evidence="17">
    <location>
        <begin position="1928"/>
        <end position="1940"/>
    </location>
</feature>
<evidence type="ECO:0000256" key="13">
    <source>
        <dbReference type="ARBA" id="ARBA00023176"/>
    </source>
</evidence>
<sequence>MIELWLRSNNGFSPLNNVKAMITVSVSDGDNDCFDQADEQNCPPIVCSSTQFQCANLKQCIHESYHCDGVSDCQDGSDEKGCPTLSANQCDAEKQFQCQTSRICIPNDGNPDCEDSSDEPNTCGEIECPSNHFKCNNSKCIFKSWICDNTDDCGDNSDEDQRHACGPTHYDCPSGQWMCPNITNRCIPINKICDKQLDCPNGADEGPACDLQTCSNNQCTHNCTQTPFGPLCTCPPGERLNDTRTCADIDECSIVGSCSHKCYNEKASFRCLCEDGYQLENKTYCKAINRSIAYLVISNRRSILVANITNVSLERVPVRVENVVATASEMVTGTIYWSDMHSKKIFRMKKGSSEPEVVVGSGLDLVEGLAVDWIANNLYWVDSRLKTIEVSTINGLNHIVLLSQNISQPRGICLDPREDARIMFWTDWGENPRIERVGMDGSERKVIVSTKIYWPNGLTIDIPTRRVYFADSKLDYIDFCNYDGSGRQQVLAHNHYLLHPHSLTVFEDTLYWTDRQLNRVLSCHKYKGINQTVVSHLVSQPLGIHINHPLLQPTAPNPCTKASCSHLCLLSPRPEGYSCKCPPGYGQDRTASGGRCIPVETPYLMVMKGTQIVDLSLTPNEKSVGHFTPVIGVENGYDFDYDKQEGFIYWVQLREDDKENGTLYKVSLKGGNQTKFLADGIVGAPYCIAFDWIGRNLYIGNKKASNIAVVKTDGEKYYRRTILSNDGSEKGVAKPKAIVLDPLQGKLYWLDEGGVGVPQKVSRSNMDGSNATILVKDSLHHVEALTFDLINKRLYFSQSHTGVIESIDPEGRDRRTIVIASSGIAKPQGLSVYNNRLYYLDSVYEKIYRVNLPDGGNPNTIEENTPSLSNIKIYSKRPGVENHPCRGGNGGCQQLCIPSDNNQRKCLCSTGFKTDGETNCQPYKSFAVVSSLNRMQGFSLEDHAEAIQPLAGAGHNILHIDVNVVKSHIYWVEYNPGELNGIYRIKPDGTEKQHIISDGIGSNGIRGIAIDWIAGNMYFTNVFPHETYIEVSYLDGTHRMVLVKTTTDAPREIAVNPIKRFLYWIDYGQFPKIEKALLDGTNRTPIVVTGISNPRDLTIDILTHDVYWVDAREDAIQKVSFSGGRRQYIWKNLPTPYGVSILGSTVYWVDRNLRTIFRGNKYADNNTLAPEPFKSNLDTLRDIVIFDANNQPPGESPCSRLGDRMCEQLCFAIPQGYSETSNYRCACSTGVLAPDKQKCKNVDEYIVFTTRKEIRSVNLDPQVTSAPFPPRVNLSNVVGLDFDYANKRMFFTQIRPDGSISWMNIDKRDEVNVILSKGINPEGIAYDWTAKKIYWTDSGNRSIYSMNTDGSQIVMITRVERPRAIVVDPCQGFMYFTDWGRFGNSGKIFRATMAGNEKKAIVDQELTQPSGLSIDYEEKKLYWTDALREKIERSDMDGKNREVLVSATIYPFAVNVFGNYIYWTDLQLRGVYRAEKHTGAGMIEMVKRLEESPRDIHIYSSQRQLCDKNPCSLNNGGCAHSCHQAPNGQVECRCNTGYKLANENRMCVPENVSCEETKYACSNSKCIPRLWACDGDDDCGDNSDEDKHYIPVVQMSSGAVTADHENDCGDNTDEEGCQYPPCADGEFTCANHKCIPKSQLCNGVNDCKDSKTSDESHSICPNNRTCPGNHLKCEGTNICVEPYWLCDGDNDCGDNSDENSLICSERTCPPNSFRCPNHRCIPATWYCDGDDDCGGSKADEPEEYCKSEKRTCFGDLFTCDNGNCIPRIYICDGDNDCLDNSDEDVRHQCDTRQCDPDREFTCSANKNWGRAQCIPKRWICDGDPDCVDGADENTTIHSCPPPEPCESDQFSCSNHRCINKEWVCDHDNDCGDGSDEHRNCTFRTCSPEEFSCRNTKCIRKNYLCDGEDDCGDGSDENQPQCKTEAPTCAGGQFRCKSGQCITYERVCNKQIDCDDGSDEPAHCNVDECAKTEINECEHKCINTLTSFYCECNEGYHLMKDGKACEDIDECNTLKGKCSQYCFNTPGSYYCKCNETYYERELNGHVCKRRDNVEPWIIFSNRYYLRNISTDGTVYNLIKMDLKNVVALDFDYREERVYYADVGNKTINRIFANGTGEQNVIRHEAHGLEGIAVDWVGRKIYWMDRTSKHIEVAELDGNHRKTILGRSMSDPRAIVVHPGIGYIFFTDWGHHSCIGKLGMDGTNFSRIITYEQKLVWPNALTIDYFSNKLFWADAHLDYIEYSDFEGRHRHTVLSGPSVPHVFALSVFDDWLYWTDWNTKGLVKAHKFSGENLQVLRNTSHRPYDIHIYHPLKQLPYDNPCGDNNGGCSHLCLIAPGGQTYTCSCPNNFLLREDNKTCIANCTKGQHRCQAPDDRCIPVFWTCDGDKDCRDGSDEVNCAPFQCKPGMFQCRNNQTCISRIRICDGIPDCSDKSDESFCDTDCGEHSFKCRSTGRCVPDSWQCDGDNDCSDGSDEDSSVCHSRQCDKDTQFRCENGKCIPKLWFCDFDDDCGDNSDEPAHRCRNRNCSTGWQKCPTRNNYRCIPSWLFCDGKDDCRDNSDESNTDYCPKCHETGDFKCKNGRCIPLRWRCDFEDDCGDKSDEEHTMCVDLYRECSESEFQCGNKKCIPSRWRCDHDDDCDDGTDEKECLDYHCKDDQFKCRSGHCIPQKLVCDGNKDCKDVSDETNCPTRYPNGRFCQDSLYQCNNTVCLRPDFLCDGDDDCGDGTDELESMCQSFECDLTRKYQCNNKRCIPLWQICNGVDECGDGSDENNHTLCRKWPLPCLANQFKCTNEQCVSMEKVCDHNDDCGDLSDEKGCHKGVCNRETRGGCQHNCSIIGDGGFICVCPRGYQIQLNDTKVCEDINECAGFGHNCSQICVNSEGSYNCKCKPGFELIDERCVVKSEVPAFVFYTDGPDIRAVDLSQQHQSSLIAGESRVQSLDYDPFTDILYWTDTYDKTIKRAVIPNPSDPEHGNGFSQNLELKGLTKPVDIAVDWVGRNLYWMDMDLSQSKPKGRIFASLLDGRYRKAVVVNGLERPTSIAMDPELGRMFWTDAGIQPKIESSWMDGSRRKLIINEKLGYPTGLTIDYEAGHRLYWSDSKLNTIESANSDGTNRVTVVSGDLHHPSSLDMFEDQLYWVTRDTGEIYRHDKFGRGVKVRVRRSLEHATDVKIYQEKKYNTSLPNPCQTAGCSHLCLLIPGGYRCSCPDSISSVISVNGNCNTAYEQPKAVPHRCQCRNGGSCIHSENELSKIICKCLDNFEGNNCEEYIPRSQIGGDNDKVFAEVVLPIIIVLMTLVVAVVLYTYFKKRNFKNGINPSVSFRSGTNVEFGGPAFMHNGPTDGQQPAPMEGEFHLGDIKSTDFENPMYEEVESNGTDKNVKKLNNDSIPSNTGLYEVPDELYNKKVPIDVTNNYDKSLTGSAVLPPSSVIHRSSPQVQIRQISLNPTSVDTDKDTQFLVEEDKTDC</sequence>
<reference evidence="21" key="1">
    <citation type="submission" date="2020-11" db="EMBL/GenBank/DDBJ databases">
        <authorList>
            <person name="Tran Van P."/>
        </authorList>
    </citation>
    <scope>NUCLEOTIDE SEQUENCE</scope>
</reference>
<evidence type="ECO:0000256" key="5">
    <source>
        <dbReference type="ARBA" id="ARBA00022692"/>
    </source>
</evidence>
<dbReference type="FunFam" id="2.10.25.10:FF:000009">
    <property type="entry name" value="Low-density lipoprotein receptor isoform 1"/>
    <property type="match status" value="2"/>
</dbReference>
<feature type="disulfide bond" evidence="17">
    <location>
        <begin position="2787"/>
        <end position="2805"/>
    </location>
</feature>
<evidence type="ECO:0000256" key="9">
    <source>
        <dbReference type="ARBA" id="ARBA00022989"/>
    </source>
</evidence>
<dbReference type="InterPro" id="IPR000152">
    <property type="entry name" value="EGF-type_Asp/Asn_hydroxyl_site"/>
</dbReference>
<dbReference type="InterPro" id="IPR001881">
    <property type="entry name" value="EGF-like_Ca-bd_dom"/>
</dbReference>
<evidence type="ECO:0000256" key="1">
    <source>
        <dbReference type="ARBA" id="ARBA00004479"/>
    </source>
</evidence>
<dbReference type="GO" id="GO:0042562">
    <property type="term" value="F:hormone binding"/>
    <property type="evidence" value="ECO:0007669"/>
    <property type="project" value="TreeGrafter"/>
</dbReference>
<accession>A0A7R9KDJ2</accession>
<dbReference type="PROSITE" id="PS50026">
    <property type="entry name" value="EGF_3"/>
    <property type="match status" value="4"/>
</dbReference>
<evidence type="ECO:0000256" key="18">
    <source>
        <dbReference type="PROSITE-ProRule" id="PRU00461"/>
    </source>
</evidence>
<evidence type="ECO:0000256" key="8">
    <source>
        <dbReference type="ARBA" id="ARBA00022837"/>
    </source>
</evidence>
<evidence type="ECO:0000256" key="12">
    <source>
        <dbReference type="ARBA" id="ARBA00023170"/>
    </source>
</evidence>
<dbReference type="PROSITE" id="PS01186">
    <property type="entry name" value="EGF_2"/>
    <property type="match status" value="4"/>
</dbReference>
<feature type="transmembrane region" description="Helical" evidence="19">
    <location>
        <begin position="3281"/>
        <end position="3302"/>
    </location>
</feature>
<evidence type="ECO:0000256" key="7">
    <source>
        <dbReference type="ARBA" id="ARBA00022737"/>
    </source>
</evidence>
<dbReference type="CDD" id="cd00054">
    <property type="entry name" value="EGF_CA"/>
    <property type="match status" value="1"/>
</dbReference>
<feature type="disulfide bond" evidence="17">
    <location>
        <begin position="1629"/>
        <end position="1647"/>
    </location>
</feature>
<feature type="disulfide bond" evidence="17">
    <location>
        <begin position="2490"/>
        <end position="2508"/>
    </location>
</feature>
<feature type="disulfide bond" evidence="17">
    <location>
        <begin position="2575"/>
        <end position="2593"/>
    </location>
</feature>
<name>A0A7R9KDJ2_9ACAR</name>
<dbReference type="InterPro" id="IPR026823">
    <property type="entry name" value="cEGF"/>
</dbReference>
<dbReference type="InterPro" id="IPR002172">
    <property type="entry name" value="LDrepeatLR_classA_rpt"/>
</dbReference>
<dbReference type="Pfam" id="PF16472">
    <property type="entry name" value="DUF5050"/>
    <property type="match status" value="1"/>
</dbReference>
<feature type="repeat" description="LDL-receptor class B" evidence="18">
    <location>
        <begin position="1331"/>
        <end position="1371"/>
    </location>
</feature>
<dbReference type="PROSITE" id="PS00010">
    <property type="entry name" value="ASX_HYDROXYL"/>
    <property type="match status" value="3"/>
</dbReference>
<evidence type="ECO:0000259" key="20">
    <source>
        <dbReference type="PROSITE" id="PS50026"/>
    </source>
</evidence>
<dbReference type="PANTHER" id="PTHR22722">
    <property type="entry name" value="LOW-DENSITY LIPOPROTEIN RECEPTOR-RELATED PROTEIN 2-RELATED"/>
    <property type="match status" value="1"/>
</dbReference>
<feature type="disulfide bond" evidence="17">
    <location>
        <begin position="2611"/>
        <end position="2623"/>
    </location>
</feature>
<feature type="repeat" description="LDL-receptor class B" evidence="18">
    <location>
        <begin position="1060"/>
        <end position="1103"/>
    </location>
</feature>
<feature type="disulfide bond" evidence="16">
    <location>
        <begin position="252"/>
        <end position="262"/>
    </location>
</feature>
<dbReference type="PROSITE" id="PS50068">
    <property type="entry name" value="LDLRA_2"/>
    <property type="match status" value="24"/>
</dbReference>
<dbReference type="InterPro" id="IPR056588">
    <property type="entry name" value="EGF_LRP2"/>
</dbReference>
<keyword evidence="8" id="KW-0106">Calcium</keyword>
<feature type="repeat" description="LDL-receptor class B" evidence="18">
    <location>
        <begin position="2137"/>
        <end position="2179"/>
    </location>
</feature>
<keyword evidence="7" id="KW-0677">Repeat</keyword>
<comment type="caution">
    <text evidence="16">Lacks conserved residue(s) required for the propagation of feature annotation.</text>
</comment>
<dbReference type="Pfam" id="PF14670">
    <property type="entry name" value="FXa_inhibition"/>
    <property type="match status" value="1"/>
</dbReference>
<feature type="disulfide bond" evidence="17">
    <location>
        <begin position="1852"/>
        <end position="1870"/>
    </location>
</feature>
<feature type="disulfide bond" evidence="17">
    <location>
        <begin position="1715"/>
        <end position="1733"/>
    </location>
</feature>
<evidence type="ECO:0000256" key="11">
    <source>
        <dbReference type="ARBA" id="ARBA00023157"/>
    </source>
</evidence>
<feature type="disulfide bond" evidence="17">
    <location>
        <begin position="2657"/>
        <end position="2675"/>
    </location>
</feature>
<dbReference type="Pfam" id="PF24468">
    <property type="entry name" value="EGF_LRP2"/>
    <property type="match status" value="1"/>
</dbReference>
<keyword evidence="14" id="KW-0325">Glycoprotein</keyword>
<feature type="disulfide bond" evidence="17">
    <location>
        <begin position="2780"/>
        <end position="2792"/>
    </location>
</feature>
<dbReference type="Gene3D" id="4.10.400.10">
    <property type="entry name" value="Low-density Lipoprotein Receptor"/>
    <property type="match status" value="23"/>
</dbReference>
<feature type="disulfide bond" evidence="17">
    <location>
        <begin position="2421"/>
        <end position="2436"/>
    </location>
</feature>
<dbReference type="FunFam" id="4.10.400.10:FF:000024">
    <property type="entry name" value="Low-density lipoprotein RecePtor related"/>
    <property type="match status" value="1"/>
</dbReference>
<feature type="disulfide bond" evidence="16">
    <location>
        <begin position="3252"/>
        <end position="3261"/>
    </location>
</feature>
<dbReference type="PANTHER" id="PTHR22722:SF14">
    <property type="entry name" value="MEGALIN, ISOFORM A"/>
    <property type="match status" value="1"/>
</dbReference>
<dbReference type="FunFam" id="2.120.10.30:FF:000035">
    <property type="entry name" value="Low-density lipoprotein receptor-related protein 2"/>
    <property type="match status" value="2"/>
</dbReference>
<dbReference type="InterPro" id="IPR000742">
    <property type="entry name" value="EGF"/>
</dbReference>
<dbReference type="InterPro" id="IPR009030">
    <property type="entry name" value="Growth_fac_rcpt_cys_sf"/>
</dbReference>
<dbReference type="SMART" id="SM00135">
    <property type="entry name" value="LY"/>
    <property type="match status" value="29"/>
</dbReference>
<evidence type="ECO:0000256" key="2">
    <source>
        <dbReference type="ARBA" id="ARBA00009939"/>
    </source>
</evidence>
<feature type="disulfide bond" evidence="17">
    <location>
        <begin position="1561"/>
        <end position="1579"/>
    </location>
</feature>
<evidence type="ECO:0000313" key="22">
    <source>
        <dbReference type="Proteomes" id="UP000759131"/>
    </source>
</evidence>
<keyword evidence="5 19" id="KW-0812">Transmembrane</keyword>
<keyword evidence="22" id="KW-1185">Reference proteome</keyword>
<feature type="repeat" description="LDL-receptor class B" evidence="18">
    <location>
        <begin position="2094"/>
        <end position="2136"/>
    </location>
</feature>
<proteinExistence type="inferred from homology"/>
<dbReference type="PROSITE" id="PS51120">
    <property type="entry name" value="LDLRB"/>
    <property type="match status" value="14"/>
</dbReference>
<feature type="domain" description="EGF-like" evidence="20">
    <location>
        <begin position="3226"/>
        <end position="3262"/>
    </location>
</feature>
<dbReference type="SUPFAM" id="SSF57424">
    <property type="entry name" value="LDL receptor-like module"/>
    <property type="match status" value="23"/>
</dbReference>
<feature type="repeat" description="LDL-receptor class B" evidence="18">
    <location>
        <begin position="376"/>
        <end position="418"/>
    </location>
</feature>
<dbReference type="GO" id="GO:0043235">
    <property type="term" value="C:receptor complex"/>
    <property type="evidence" value="ECO:0007669"/>
    <property type="project" value="TreeGrafter"/>
</dbReference>
<dbReference type="FunFam" id="4.10.400.10:FF:000155">
    <property type="entry name" value="Low-density lipoprotein receptor"/>
    <property type="match status" value="1"/>
</dbReference>
<dbReference type="InterPro" id="IPR018097">
    <property type="entry name" value="EGF_Ca-bd_CS"/>
</dbReference>
<keyword evidence="3 16" id="KW-0245">EGF-like domain</keyword>
<feature type="repeat" description="LDL-receptor class B" evidence="18">
    <location>
        <begin position="421"/>
        <end position="464"/>
    </location>
</feature>